<comment type="caution">
    <text evidence="2">The sequence shown here is derived from an EMBL/GenBank/DDBJ whole genome shotgun (WGS) entry which is preliminary data.</text>
</comment>
<dbReference type="InterPro" id="IPR028002">
    <property type="entry name" value="Myb_DNA-bind_5"/>
</dbReference>
<sequence>MFGSHSSVMSNKRKCCEWQHIVTTVNSVSGTERTMAEVKKKWSDLKVEAKKQMTHHHKGMSEHKVAWTPRVLLSPAPVRHKHMVCLEGARADEFCAAKSERNN</sequence>
<reference evidence="2 3" key="1">
    <citation type="submission" date="2021-06" db="EMBL/GenBank/DDBJ databases">
        <authorList>
            <person name="Palmer J.M."/>
        </authorList>
    </citation>
    <scope>NUCLEOTIDE SEQUENCE [LARGE SCALE GENOMIC DNA]</scope>
    <source>
        <strain evidence="3">if_2019</strain>
        <tissue evidence="2">Muscle</tissue>
    </source>
</reference>
<dbReference type="Pfam" id="PF13873">
    <property type="entry name" value="Myb_DNA-bind_5"/>
    <property type="match status" value="1"/>
</dbReference>
<organism evidence="2 3">
    <name type="scientific">Ilyodon furcidens</name>
    <name type="common">goldbreast splitfin</name>
    <dbReference type="NCBI Taxonomy" id="33524"/>
    <lineage>
        <taxon>Eukaryota</taxon>
        <taxon>Metazoa</taxon>
        <taxon>Chordata</taxon>
        <taxon>Craniata</taxon>
        <taxon>Vertebrata</taxon>
        <taxon>Euteleostomi</taxon>
        <taxon>Actinopterygii</taxon>
        <taxon>Neopterygii</taxon>
        <taxon>Teleostei</taxon>
        <taxon>Neoteleostei</taxon>
        <taxon>Acanthomorphata</taxon>
        <taxon>Ovalentaria</taxon>
        <taxon>Atherinomorphae</taxon>
        <taxon>Cyprinodontiformes</taxon>
        <taxon>Goodeidae</taxon>
        <taxon>Ilyodon</taxon>
    </lineage>
</organism>
<evidence type="ECO:0000313" key="3">
    <source>
        <dbReference type="Proteomes" id="UP001482620"/>
    </source>
</evidence>
<proteinExistence type="predicted"/>
<gene>
    <name evidence="2" type="ORF">ILYODFUR_001646</name>
</gene>
<dbReference type="Proteomes" id="UP001482620">
    <property type="component" value="Unassembled WGS sequence"/>
</dbReference>
<dbReference type="PANTHER" id="PTHR23098:SF16">
    <property type="entry name" value="REGULATORY PROTEIN ZESTE"/>
    <property type="match status" value="1"/>
</dbReference>
<dbReference type="EMBL" id="JAHRIQ010081170">
    <property type="protein sequence ID" value="MEQ2246660.1"/>
    <property type="molecule type" value="Genomic_DNA"/>
</dbReference>
<feature type="domain" description="Myb/SANT-like DNA-binding" evidence="1">
    <location>
        <begin position="3"/>
        <end position="55"/>
    </location>
</feature>
<protein>
    <recommendedName>
        <fullName evidence="1">Myb/SANT-like DNA-binding domain-containing protein</fullName>
    </recommendedName>
</protein>
<dbReference type="PANTHER" id="PTHR23098">
    <property type="entry name" value="AGAP001331-PA-RELATED"/>
    <property type="match status" value="1"/>
</dbReference>
<evidence type="ECO:0000313" key="2">
    <source>
        <dbReference type="EMBL" id="MEQ2246660.1"/>
    </source>
</evidence>
<evidence type="ECO:0000259" key="1">
    <source>
        <dbReference type="Pfam" id="PF13873"/>
    </source>
</evidence>
<accession>A0ABV0UN51</accession>
<keyword evidence="3" id="KW-1185">Reference proteome</keyword>
<name>A0ABV0UN51_9TELE</name>